<evidence type="ECO:0000313" key="7">
    <source>
        <dbReference type="EMBL" id="KMU81910.1"/>
    </source>
</evidence>
<comment type="subcellular location">
    <subcellularLocation>
        <location evidence="1">Membrane</location>
    </subcellularLocation>
</comment>
<name>A0A0J8RBV5_COCIT</name>
<evidence type="ECO:0000259" key="6">
    <source>
        <dbReference type="Pfam" id="PF13664"/>
    </source>
</evidence>
<dbReference type="AlphaFoldDB" id="A0A0J8RBV5"/>
<reference evidence="8" key="1">
    <citation type="journal article" date="2010" name="Genome Res.">
        <title>Population genomic sequencing of Coccidioides fungi reveals recent hybridization and transposon control.</title>
        <authorList>
            <person name="Neafsey D.E."/>
            <person name="Barker B.M."/>
            <person name="Sharpton T.J."/>
            <person name="Stajich J.E."/>
            <person name="Park D.J."/>
            <person name="Whiston E."/>
            <person name="Hung C.-Y."/>
            <person name="McMahan C."/>
            <person name="White J."/>
            <person name="Sykes S."/>
            <person name="Heiman D."/>
            <person name="Young S."/>
            <person name="Zeng Q."/>
            <person name="Abouelleil A."/>
            <person name="Aftuck L."/>
            <person name="Bessette D."/>
            <person name="Brown A."/>
            <person name="FitzGerald M."/>
            <person name="Lui A."/>
            <person name="Macdonald J.P."/>
            <person name="Priest M."/>
            <person name="Orbach M.J."/>
            <person name="Galgiani J.N."/>
            <person name="Kirkland T.N."/>
            <person name="Cole G.T."/>
            <person name="Birren B.W."/>
            <person name="Henn M.R."/>
            <person name="Taylor J.W."/>
            <person name="Rounsley S.D."/>
        </authorList>
    </citation>
    <scope>NUCLEOTIDE SEQUENCE [LARGE SCALE GENOMIC DNA]</scope>
    <source>
        <strain evidence="8">RMSCC 3703</strain>
    </source>
</reference>
<dbReference type="InterPro" id="IPR053009">
    <property type="entry name" value="Xanthocillin_Biosynth-Assoc"/>
</dbReference>
<evidence type="ECO:0000256" key="1">
    <source>
        <dbReference type="ARBA" id="ARBA00004370"/>
    </source>
</evidence>
<dbReference type="Pfam" id="PF13664">
    <property type="entry name" value="DUF4149"/>
    <property type="match status" value="1"/>
</dbReference>
<proteinExistence type="predicted"/>
<feature type="transmembrane region" description="Helical" evidence="5">
    <location>
        <begin position="96"/>
        <end position="117"/>
    </location>
</feature>
<evidence type="ECO:0000256" key="5">
    <source>
        <dbReference type="SAM" id="Phobius"/>
    </source>
</evidence>
<feature type="transmembrane region" description="Helical" evidence="5">
    <location>
        <begin position="13"/>
        <end position="38"/>
    </location>
</feature>
<sequence length="182" mass="19562">MAERPGILAPFHIISYGTLLGTQTFQTFVGGIIAFKTLPRPQFAALQSSIFPVYFGLQTLLPLVVAATYPGEQSFGGFGPSSISGVLAEGNRLSTLLPIAVTFVSGLANMLALEPAASKIKTERQRQESIDGKKYYDPGPHSKEMMRLNKSFGRIHGISTLVNLAGLAARIYYGKTLAGRLV</sequence>
<dbReference type="PANTHER" id="PTHR23241:SF102">
    <property type="entry name" value="LD23009P"/>
    <property type="match status" value="1"/>
</dbReference>
<dbReference type="EMBL" id="DS268208">
    <property type="protein sequence ID" value="KMU81910.1"/>
    <property type="molecule type" value="Genomic_DNA"/>
</dbReference>
<dbReference type="Proteomes" id="UP000054559">
    <property type="component" value="Unassembled WGS sequence"/>
</dbReference>
<accession>A0A0J8RBV5</accession>
<feature type="transmembrane region" description="Helical" evidence="5">
    <location>
        <begin position="50"/>
        <end position="69"/>
    </location>
</feature>
<evidence type="ECO:0000256" key="4">
    <source>
        <dbReference type="ARBA" id="ARBA00023136"/>
    </source>
</evidence>
<feature type="transmembrane region" description="Helical" evidence="5">
    <location>
        <begin position="155"/>
        <end position="173"/>
    </location>
</feature>
<dbReference type="InterPro" id="IPR025423">
    <property type="entry name" value="TMEM205-like"/>
</dbReference>
<feature type="domain" description="TMEM205-like" evidence="6">
    <location>
        <begin position="15"/>
        <end position="125"/>
    </location>
</feature>
<keyword evidence="2 5" id="KW-0812">Transmembrane</keyword>
<keyword evidence="3 5" id="KW-1133">Transmembrane helix</keyword>
<dbReference type="OrthoDB" id="1641132at2759"/>
<keyword evidence="4 5" id="KW-0472">Membrane</keyword>
<evidence type="ECO:0000256" key="3">
    <source>
        <dbReference type="ARBA" id="ARBA00022989"/>
    </source>
</evidence>
<protein>
    <recommendedName>
        <fullName evidence="6">TMEM205-like domain-containing protein</fullName>
    </recommendedName>
</protein>
<gene>
    <name evidence="7" type="ORF">CISG_09378</name>
</gene>
<evidence type="ECO:0000256" key="2">
    <source>
        <dbReference type="ARBA" id="ARBA00022692"/>
    </source>
</evidence>
<evidence type="ECO:0000313" key="8">
    <source>
        <dbReference type="Proteomes" id="UP000054559"/>
    </source>
</evidence>
<dbReference type="GO" id="GO:0016020">
    <property type="term" value="C:membrane"/>
    <property type="evidence" value="ECO:0007669"/>
    <property type="project" value="UniProtKB-SubCell"/>
</dbReference>
<dbReference type="PANTHER" id="PTHR23241">
    <property type="entry name" value="LATE EMBRYOGENESIS ABUNDANT PLANTS LEA-RELATED"/>
    <property type="match status" value="1"/>
</dbReference>
<organism evidence="7 8">
    <name type="scientific">Coccidioides immitis RMSCC 3703</name>
    <dbReference type="NCBI Taxonomy" id="454286"/>
    <lineage>
        <taxon>Eukaryota</taxon>
        <taxon>Fungi</taxon>
        <taxon>Dikarya</taxon>
        <taxon>Ascomycota</taxon>
        <taxon>Pezizomycotina</taxon>
        <taxon>Eurotiomycetes</taxon>
        <taxon>Eurotiomycetidae</taxon>
        <taxon>Onygenales</taxon>
        <taxon>Onygenaceae</taxon>
        <taxon>Coccidioides</taxon>
    </lineage>
</organism>